<protein>
    <submittedName>
        <fullName evidence="6">Uncharacterized protein</fullName>
    </submittedName>
</protein>
<gene>
    <name evidence="1" type="ORF">niasHT_036003</name>
    <name evidence="2" type="ORF">niasHT_036005</name>
    <name evidence="3" type="ORF">niasHT_036007</name>
    <name evidence="4" type="ORF">niasHT_036009</name>
    <name evidence="5" type="ORF">niasHT_036011</name>
    <name evidence="6" type="ORF">niasHT_036016</name>
</gene>
<evidence type="ECO:0000313" key="7">
    <source>
        <dbReference type="Proteomes" id="UP001620626"/>
    </source>
</evidence>
<sequence length="94" mass="9876">MVVVPFLRYCGWKTEQISLRGARPSGFKCLLALVLGIERTGDAEIKVGGGVGIRATTCSVAFAPMRTLALNGVVSAETIRLNETAVIAALGNAR</sequence>
<organism evidence="6 7">
    <name type="scientific">Heterodera trifolii</name>
    <dbReference type="NCBI Taxonomy" id="157864"/>
    <lineage>
        <taxon>Eukaryota</taxon>
        <taxon>Metazoa</taxon>
        <taxon>Ecdysozoa</taxon>
        <taxon>Nematoda</taxon>
        <taxon>Chromadorea</taxon>
        <taxon>Rhabditida</taxon>
        <taxon>Tylenchina</taxon>
        <taxon>Tylenchomorpha</taxon>
        <taxon>Tylenchoidea</taxon>
        <taxon>Heteroderidae</taxon>
        <taxon>Heteroderinae</taxon>
        <taxon>Heterodera</taxon>
    </lineage>
</organism>
<dbReference type="AlphaFoldDB" id="A0ABD2ICQ0"/>
<name>A0ABD2ICQ0_9BILA</name>
<dbReference type="EMBL" id="JBICBT010001304">
    <property type="protein sequence ID" value="KAL3073928.1"/>
    <property type="molecule type" value="Genomic_DNA"/>
</dbReference>
<dbReference type="EMBL" id="JBICBT010001304">
    <property type="protein sequence ID" value="KAL3073917.1"/>
    <property type="molecule type" value="Genomic_DNA"/>
</dbReference>
<dbReference type="EMBL" id="JBICBT010001304">
    <property type="protein sequence ID" value="KAL3073919.1"/>
    <property type="molecule type" value="Genomic_DNA"/>
</dbReference>
<evidence type="ECO:0000313" key="6">
    <source>
        <dbReference type="EMBL" id="KAL3073928.1"/>
    </source>
</evidence>
<reference evidence="6 7" key="1">
    <citation type="submission" date="2024-10" db="EMBL/GenBank/DDBJ databases">
        <authorList>
            <person name="Kim D."/>
        </authorList>
    </citation>
    <scope>NUCLEOTIDE SEQUENCE [LARGE SCALE GENOMIC DNA]</scope>
    <source>
        <strain evidence="6">BH-2024</strain>
    </source>
</reference>
<evidence type="ECO:0000313" key="1">
    <source>
        <dbReference type="EMBL" id="KAL3073915.1"/>
    </source>
</evidence>
<dbReference type="Proteomes" id="UP001620626">
    <property type="component" value="Unassembled WGS sequence"/>
</dbReference>
<evidence type="ECO:0000313" key="5">
    <source>
        <dbReference type="EMBL" id="KAL3073923.1"/>
    </source>
</evidence>
<evidence type="ECO:0000313" key="4">
    <source>
        <dbReference type="EMBL" id="KAL3073921.1"/>
    </source>
</evidence>
<accession>A0ABD2ICQ0</accession>
<proteinExistence type="predicted"/>
<evidence type="ECO:0000313" key="3">
    <source>
        <dbReference type="EMBL" id="KAL3073919.1"/>
    </source>
</evidence>
<comment type="caution">
    <text evidence="6">The sequence shown here is derived from an EMBL/GenBank/DDBJ whole genome shotgun (WGS) entry which is preliminary data.</text>
</comment>
<dbReference type="EMBL" id="JBICBT010001304">
    <property type="protein sequence ID" value="KAL3073923.1"/>
    <property type="molecule type" value="Genomic_DNA"/>
</dbReference>
<dbReference type="EMBL" id="JBICBT010001304">
    <property type="protein sequence ID" value="KAL3073915.1"/>
    <property type="molecule type" value="Genomic_DNA"/>
</dbReference>
<evidence type="ECO:0000313" key="2">
    <source>
        <dbReference type="EMBL" id="KAL3073917.1"/>
    </source>
</evidence>
<keyword evidence="7" id="KW-1185">Reference proteome</keyword>
<dbReference type="EMBL" id="JBICBT010001304">
    <property type="protein sequence ID" value="KAL3073921.1"/>
    <property type="molecule type" value="Genomic_DNA"/>
</dbReference>